<dbReference type="Pfam" id="PF00581">
    <property type="entry name" value="Rhodanese"/>
    <property type="match status" value="1"/>
</dbReference>
<dbReference type="PROSITE" id="PS50206">
    <property type="entry name" value="RHODANESE_3"/>
    <property type="match status" value="1"/>
</dbReference>
<evidence type="ECO:0000313" key="3">
    <source>
        <dbReference type="Proteomes" id="UP000294194"/>
    </source>
</evidence>
<dbReference type="SUPFAM" id="SSF52821">
    <property type="entry name" value="Rhodanese/Cell cycle control phosphatase"/>
    <property type="match status" value="1"/>
</dbReference>
<evidence type="ECO:0000259" key="1">
    <source>
        <dbReference type="PROSITE" id="PS50206"/>
    </source>
</evidence>
<gene>
    <name evidence="2" type="ORF">EYE40_04850</name>
</gene>
<sequence length="108" mass="11542">MEHISAAEAIELAAGESVLLDVREQWEWDQGHAPSARLLPMSRLEELASELPEDATLLVVCHSGQRSLQVTDALERAGYHAINVDGGMLAWQAAGGEIVTDGSQPPAV</sequence>
<protein>
    <submittedName>
        <fullName evidence="2">Rhodanese-like domain-containing protein</fullName>
    </submittedName>
</protein>
<dbReference type="InterPro" id="IPR001763">
    <property type="entry name" value="Rhodanese-like_dom"/>
</dbReference>
<dbReference type="PANTHER" id="PTHR43031:SF1">
    <property type="entry name" value="PYRIDINE NUCLEOTIDE-DISULPHIDE OXIDOREDUCTASE"/>
    <property type="match status" value="1"/>
</dbReference>
<dbReference type="Gene3D" id="3.40.250.10">
    <property type="entry name" value="Rhodanese-like domain"/>
    <property type="match status" value="1"/>
</dbReference>
<dbReference type="RefSeq" id="WP_130980891.1">
    <property type="nucleotide sequence ID" value="NZ_SISG01000001.1"/>
</dbReference>
<dbReference type="Proteomes" id="UP000294194">
    <property type="component" value="Unassembled WGS sequence"/>
</dbReference>
<accession>A0A4Q9GPZ6</accession>
<dbReference type="InterPro" id="IPR050229">
    <property type="entry name" value="GlpE_sulfurtransferase"/>
</dbReference>
<dbReference type="SMART" id="SM00450">
    <property type="entry name" value="RHOD"/>
    <property type="match status" value="1"/>
</dbReference>
<evidence type="ECO:0000313" key="2">
    <source>
        <dbReference type="EMBL" id="TBN56781.1"/>
    </source>
</evidence>
<dbReference type="InterPro" id="IPR036873">
    <property type="entry name" value="Rhodanese-like_dom_sf"/>
</dbReference>
<dbReference type="PANTHER" id="PTHR43031">
    <property type="entry name" value="FAD-DEPENDENT OXIDOREDUCTASE"/>
    <property type="match status" value="1"/>
</dbReference>
<name>A0A4Q9GPZ6_9MICO</name>
<feature type="domain" description="Rhodanese" evidence="1">
    <location>
        <begin position="13"/>
        <end position="100"/>
    </location>
</feature>
<dbReference type="CDD" id="cd00158">
    <property type="entry name" value="RHOD"/>
    <property type="match status" value="1"/>
</dbReference>
<comment type="caution">
    <text evidence="2">The sequence shown here is derived from an EMBL/GenBank/DDBJ whole genome shotgun (WGS) entry which is preliminary data.</text>
</comment>
<organism evidence="2 3">
    <name type="scientific">Glaciihabitans arcticus</name>
    <dbReference type="NCBI Taxonomy" id="2668039"/>
    <lineage>
        <taxon>Bacteria</taxon>
        <taxon>Bacillati</taxon>
        <taxon>Actinomycetota</taxon>
        <taxon>Actinomycetes</taxon>
        <taxon>Micrococcales</taxon>
        <taxon>Microbacteriaceae</taxon>
        <taxon>Glaciihabitans</taxon>
    </lineage>
</organism>
<dbReference type="AlphaFoldDB" id="A0A4Q9GPZ6"/>
<reference evidence="3" key="1">
    <citation type="submission" date="2019-02" db="EMBL/GenBank/DDBJ databases">
        <title>Glaciihabitans arcticus sp. nov., a psychrotolerant bacterium isolated from polar soil.</title>
        <authorList>
            <person name="Dahal R.H."/>
        </authorList>
    </citation>
    <scope>NUCLEOTIDE SEQUENCE [LARGE SCALE GENOMIC DNA]</scope>
    <source>
        <strain evidence="3">RP-3-7</strain>
    </source>
</reference>
<keyword evidence="3" id="KW-1185">Reference proteome</keyword>
<dbReference type="EMBL" id="SISG01000001">
    <property type="protein sequence ID" value="TBN56781.1"/>
    <property type="molecule type" value="Genomic_DNA"/>
</dbReference>
<proteinExistence type="predicted"/>